<proteinExistence type="predicted"/>
<dbReference type="AlphaFoldDB" id="A0A7X2XVT5"/>
<dbReference type="GO" id="GO:0005975">
    <property type="term" value="P:carbohydrate metabolic process"/>
    <property type="evidence" value="ECO:0007669"/>
    <property type="project" value="InterPro"/>
</dbReference>
<reference evidence="3 4" key="1">
    <citation type="submission" date="2019-11" db="EMBL/GenBank/DDBJ databases">
        <title>Lactobacillus sp. nov. CRM56-3, isolated from fermented tea leaves.</title>
        <authorList>
            <person name="Phuengjayaem S."/>
            <person name="Tanasupawat S."/>
        </authorList>
    </citation>
    <scope>NUCLEOTIDE SEQUENCE [LARGE SCALE GENOMIC DNA]</scope>
    <source>
        <strain evidence="3 4">CRM56-3</strain>
    </source>
</reference>
<comment type="caution">
    <text evidence="3">The sequence shown here is derived from an EMBL/GenBank/DDBJ whole genome shotgun (WGS) entry which is preliminary data.</text>
</comment>
<dbReference type="SUPFAM" id="SSF88713">
    <property type="entry name" value="Glycoside hydrolase/deacetylase"/>
    <property type="match status" value="1"/>
</dbReference>
<dbReference type="PANTHER" id="PTHR34216:SF7">
    <property type="entry name" value="POLY-BETA-1,6-N-ACETYL-D-GLUCOSAMINE N-DEACETYLASE"/>
    <property type="match status" value="1"/>
</dbReference>
<dbReference type="GO" id="GO:0016810">
    <property type="term" value="F:hydrolase activity, acting on carbon-nitrogen (but not peptide) bonds"/>
    <property type="evidence" value="ECO:0007669"/>
    <property type="project" value="InterPro"/>
</dbReference>
<dbReference type="Proteomes" id="UP000466388">
    <property type="component" value="Unassembled WGS sequence"/>
</dbReference>
<evidence type="ECO:0000313" key="3">
    <source>
        <dbReference type="EMBL" id="MTV82533.1"/>
    </source>
</evidence>
<dbReference type="PANTHER" id="PTHR34216">
    <property type="match status" value="1"/>
</dbReference>
<name>A0A7X2XVT5_9LACO</name>
<sequence length="295" mass="33386">MSKTTRKWILGVLIVVFLGVLSYTVRKSIKFEVGNHENYALAAKDMKIKNGIMVFCYHRILNDDATVKTVEALTPNNQLHVYNVNVSAFKAQMKFLSKHHIRVISTSQMVAMLHSHQPIRGKYVVLTFDDVDRTLTENAAPVMKHYGYPYTASIITGATGRYIGGEQLATWPQVMKTYRNAHGKMELGVHTNDMHYLVKGTPVFNLRKNYSKFKTDYATSQKVMATKLGHASSIFTYPYGSGTPQVENFLTAQPTLNVIYTLNNGIVTSVNDLRLTPRMIVTQDSWPSISRWLSR</sequence>
<evidence type="ECO:0000256" key="1">
    <source>
        <dbReference type="ARBA" id="ARBA00022729"/>
    </source>
</evidence>
<keyword evidence="1" id="KW-0732">Signal</keyword>
<dbReference type="InterPro" id="IPR011330">
    <property type="entry name" value="Glyco_hydro/deAcase_b/a-brl"/>
</dbReference>
<evidence type="ECO:0000313" key="4">
    <source>
        <dbReference type="Proteomes" id="UP000466388"/>
    </source>
</evidence>
<dbReference type="EMBL" id="WNJO01000008">
    <property type="protein sequence ID" value="MTV82533.1"/>
    <property type="molecule type" value="Genomic_DNA"/>
</dbReference>
<protein>
    <submittedName>
        <fullName evidence="3">Polysaccharide deacetylase family protein</fullName>
    </submittedName>
</protein>
<accession>A0A7X2XVT5</accession>
<feature type="domain" description="NodB homology" evidence="2">
    <location>
        <begin position="122"/>
        <end position="295"/>
    </location>
</feature>
<dbReference type="PROSITE" id="PS51677">
    <property type="entry name" value="NODB"/>
    <property type="match status" value="1"/>
</dbReference>
<evidence type="ECO:0000259" key="2">
    <source>
        <dbReference type="PROSITE" id="PS51677"/>
    </source>
</evidence>
<dbReference type="Gene3D" id="3.20.20.370">
    <property type="entry name" value="Glycoside hydrolase/deacetylase"/>
    <property type="match status" value="1"/>
</dbReference>
<dbReference type="Pfam" id="PF01522">
    <property type="entry name" value="Polysacc_deac_1"/>
    <property type="match status" value="1"/>
</dbReference>
<gene>
    <name evidence="3" type="ORF">GM612_07720</name>
</gene>
<dbReference type="InterPro" id="IPR002509">
    <property type="entry name" value="NODB_dom"/>
</dbReference>
<dbReference type="RefSeq" id="WP_155431807.1">
    <property type="nucleotide sequence ID" value="NZ_WNJO01000008.1"/>
</dbReference>
<dbReference type="InterPro" id="IPR051398">
    <property type="entry name" value="Polysacch_Deacetylase"/>
</dbReference>
<keyword evidence="4" id="KW-1185">Reference proteome</keyword>
<organism evidence="3 4">
    <name type="scientific">Secundilactobacillus folii</name>
    <dbReference type="NCBI Taxonomy" id="2678357"/>
    <lineage>
        <taxon>Bacteria</taxon>
        <taxon>Bacillati</taxon>
        <taxon>Bacillota</taxon>
        <taxon>Bacilli</taxon>
        <taxon>Lactobacillales</taxon>
        <taxon>Lactobacillaceae</taxon>
        <taxon>Secundilactobacillus</taxon>
    </lineage>
</organism>